<keyword evidence="2" id="KW-1185">Reference proteome</keyword>
<protein>
    <submittedName>
        <fullName evidence="1">Uncharacterized protein</fullName>
    </submittedName>
</protein>
<dbReference type="InterPro" id="IPR045677">
    <property type="entry name" value="DUF6197"/>
</dbReference>
<dbReference type="KEGG" id="roy:G3A56_02080"/>
<gene>
    <name evidence="1" type="ORF">G3A56_02080</name>
</gene>
<sequence>MSAASVLSEALSIIAAPNKWAREGVAFDDRGNERKATDERAKRFDMVGAIQRVRCSADDYGAAIRILRAQCGKQSIFEFNDGHGHKAVLKCMRRAIAAAEVAA</sequence>
<accession>A0A7L5BDN1</accession>
<organism evidence="1 2">
    <name type="scientific">Rhizobium oryzihabitans</name>
    <dbReference type="NCBI Taxonomy" id="2267833"/>
    <lineage>
        <taxon>Bacteria</taxon>
        <taxon>Pseudomonadati</taxon>
        <taxon>Pseudomonadota</taxon>
        <taxon>Alphaproteobacteria</taxon>
        <taxon>Hyphomicrobiales</taxon>
        <taxon>Rhizobiaceae</taxon>
        <taxon>Rhizobium/Agrobacterium group</taxon>
        <taxon>Rhizobium</taxon>
    </lineage>
</organism>
<dbReference type="EMBL" id="CP048632">
    <property type="protein sequence ID" value="QIB36931.1"/>
    <property type="molecule type" value="Genomic_DNA"/>
</dbReference>
<proteinExistence type="predicted"/>
<dbReference type="AlphaFoldDB" id="A0A7L5BDN1"/>
<dbReference type="Proteomes" id="UP000464865">
    <property type="component" value="Chromosome M15-11"/>
</dbReference>
<dbReference type="RefSeq" id="WP_164056103.1">
    <property type="nucleotide sequence ID" value="NZ_CP048632.1"/>
</dbReference>
<name>A0A7L5BDN1_9HYPH</name>
<evidence type="ECO:0000313" key="1">
    <source>
        <dbReference type="EMBL" id="QIB36931.1"/>
    </source>
</evidence>
<reference evidence="1 2" key="1">
    <citation type="submission" date="2020-02" db="EMBL/GenBank/DDBJ databases">
        <title>Plant-Promoting Endophytic Bacterium Rhizobium oryzihabitans sp. nov., Isolated from the Root of Rice.</title>
        <authorList>
            <person name="zhao J."/>
            <person name="Zhang G."/>
        </authorList>
    </citation>
    <scope>NUCLEOTIDE SEQUENCE [LARGE SCALE GENOMIC DNA]</scope>
    <source>
        <strain evidence="1 2">M15</strain>
    </source>
</reference>
<evidence type="ECO:0000313" key="2">
    <source>
        <dbReference type="Proteomes" id="UP000464865"/>
    </source>
</evidence>
<dbReference type="Pfam" id="PF19698">
    <property type="entry name" value="DUF6197"/>
    <property type="match status" value="1"/>
</dbReference>